<evidence type="ECO:0000256" key="2">
    <source>
        <dbReference type="ARBA" id="ARBA00022723"/>
    </source>
</evidence>
<dbReference type="PANTHER" id="PTHR11820:SF7">
    <property type="entry name" value="ACYLPYRUVASE FAHD1, MITOCHONDRIAL"/>
    <property type="match status" value="1"/>
</dbReference>
<dbReference type="Gene3D" id="3.90.850.10">
    <property type="entry name" value="Fumarylacetoacetase-like, C-terminal domain"/>
    <property type="match status" value="1"/>
</dbReference>
<comment type="caution">
    <text evidence="4">The sequence shown here is derived from an EMBL/GenBank/DDBJ whole genome shotgun (WGS) entry which is preliminary data.</text>
</comment>
<dbReference type="SUPFAM" id="SSF56529">
    <property type="entry name" value="FAH"/>
    <property type="match status" value="1"/>
</dbReference>
<dbReference type="GO" id="GO:0016787">
    <property type="term" value="F:hydrolase activity"/>
    <property type="evidence" value="ECO:0007669"/>
    <property type="project" value="UniProtKB-KW"/>
</dbReference>
<accession>A0ABT2UEL6</accession>
<name>A0ABT2UEL6_9BACL</name>
<evidence type="ECO:0000259" key="3">
    <source>
        <dbReference type="Pfam" id="PF01557"/>
    </source>
</evidence>
<dbReference type="EMBL" id="JAOQIO010000025">
    <property type="protein sequence ID" value="MCU6792576.1"/>
    <property type="molecule type" value="Genomic_DNA"/>
</dbReference>
<comment type="similarity">
    <text evidence="1">Belongs to the FAH family.</text>
</comment>
<protein>
    <submittedName>
        <fullName evidence="4">Fumarylacetoacetate hydrolase family protein</fullName>
    </submittedName>
</protein>
<dbReference type="PANTHER" id="PTHR11820">
    <property type="entry name" value="ACYLPYRUVASE"/>
    <property type="match status" value="1"/>
</dbReference>
<dbReference type="RefSeq" id="WP_262683959.1">
    <property type="nucleotide sequence ID" value="NZ_JAOQIO010000025.1"/>
</dbReference>
<keyword evidence="4" id="KW-0378">Hydrolase</keyword>
<sequence>MDIIDPKLLPAIKRIIGVGPHYRSLRIEKGLDLQPEEPMLFLKNADSITTATEIVLSERISEIYCEVEMGVLIGQEGYQISQDEALSYISGCAIVNDITAVDKLELGQHKMFLNTTPIGPFVKVDSIQDVTIRMSVNGRQIQNGHTSEMTFSIYWLIAYISTIMRLKEGDLILTGTPAHPTACKSGDFIELSSPELGSIRHTLKQEVLKP</sequence>
<feature type="domain" description="Fumarylacetoacetase-like C-terminal" evidence="3">
    <location>
        <begin position="32"/>
        <end position="203"/>
    </location>
</feature>
<dbReference type="Pfam" id="PF01557">
    <property type="entry name" value="FAA_hydrolase"/>
    <property type="match status" value="1"/>
</dbReference>
<evidence type="ECO:0000313" key="5">
    <source>
        <dbReference type="Proteomes" id="UP001652445"/>
    </source>
</evidence>
<reference evidence="4 5" key="1">
    <citation type="submission" date="2022-09" db="EMBL/GenBank/DDBJ databases">
        <authorList>
            <person name="Han X.L."/>
            <person name="Wang Q."/>
            <person name="Lu T."/>
        </authorList>
    </citation>
    <scope>NUCLEOTIDE SEQUENCE [LARGE SCALE GENOMIC DNA]</scope>
    <source>
        <strain evidence="4 5">WQ 127069</strain>
    </source>
</reference>
<proteinExistence type="inferred from homology"/>
<dbReference type="InterPro" id="IPR011234">
    <property type="entry name" value="Fumarylacetoacetase-like_C"/>
</dbReference>
<dbReference type="Proteomes" id="UP001652445">
    <property type="component" value="Unassembled WGS sequence"/>
</dbReference>
<keyword evidence="2" id="KW-0479">Metal-binding</keyword>
<organism evidence="4 5">
    <name type="scientific">Paenibacillus baimaensis</name>
    <dbReference type="NCBI Taxonomy" id="2982185"/>
    <lineage>
        <taxon>Bacteria</taxon>
        <taxon>Bacillati</taxon>
        <taxon>Bacillota</taxon>
        <taxon>Bacilli</taxon>
        <taxon>Bacillales</taxon>
        <taxon>Paenibacillaceae</taxon>
        <taxon>Paenibacillus</taxon>
    </lineage>
</organism>
<evidence type="ECO:0000313" key="4">
    <source>
        <dbReference type="EMBL" id="MCU6792576.1"/>
    </source>
</evidence>
<dbReference type="InterPro" id="IPR036663">
    <property type="entry name" value="Fumarylacetoacetase_C_sf"/>
</dbReference>
<evidence type="ECO:0000256" key="1">
    <source>
        <dbReference type="ARBA" id="ARBA00010211"/>
    </source>
</evidence>
<gene>
    <name evidence="4" type="ORF">OB236_10620</name>
</gene>
<keyword evidence="5" id="KW-1185">Reference proteome</keyword>